<name>C7ZN60_FUSV7</name>
<dbReference type="HOGENOM" id="CLU_850179_0_0_1"/>
<dbReference type="KEGG" id="nhe:NECHADRAFT_88840"/>
<evidence type="ECO:0000313" key="2">
    <source>
        <dbReference type="Proteomes" id="UP000005206"/>
    </source>
</evidence>
<organism evidence="1 2">
    <name type="scientific">Fusarium vanettenii (strain ATCC MYA-4622 / CBS 123669 / FGSC 9596 / NRRL 45880 / 77-13-4)</name>
    <name type="common">Fusarium solani subsp. pisi</name>
    <dbReference type="NCBI Taxonomy" id="660122"/>
    <lineage>
        <taxon>Eukaryota</taxon>
        <taxon>Fungi</taxon>
        <taxon>Dikarya</taxon>
        <taxon>Ascomycota</taxon>
        <taxon>Pezizomycotina</taxon>
        <taxon>Sordariomycetes</taxon>
        <taxon>Hypocreomycetidae</taxon>
        <taxon>Hypocreales</taxon>
        <taxon>Nectriaceae</taxon>
        <taxon>Fusarium</taxon>
        <taxon>Fusarium solani species complex</taxon>
        <taxon>Fusarium vanettenii</taxon>
    </lineage>
</organism>
<dbReference type="InParanoid" id="C7ZN60"/>
<dbReference type="EMBL" id="GG698963">
    <property type="protein sequence ID" value="EEU34547.1"/>
    <property type="molecule type" value="Genomic_DNA"/>
</dbReference>
<gene>
    <name evidence="1" type="ORF">NECHADRAFT_88840</name>
</gene>
<dbReference type="Proteomes" id="UP000005206">
    <property type="component" value="Chromosome 17"/>
</dbReference>
<protein>
    <submittedName>
        <fullName evidence="1">Uncharacterized protein</fullName>
    </submittedName>
</protein>
<dbReference type="GeneID" id="9678077"/>
<accession>C7ZN60</accession>
<dbReference type="AlphaFoldDB" id="C7ZN60"/>
<evidence type="ECO:0000313" key="1">
    <source>
        <dbReference type="EMBL" id="EEU34547.1"/>
    </source>
</evidence>
<reference evidence="1 2" key="1">
    <citation type="journal article" date="2009" name="PLoS Genet.">
        <title>The genome of Nectria haematococca: contribution of supernumerary chromosomes to gene expansion.</title>
        <authorList>
            <person name="Coleman J.J."/>
            <person name="Rounsley S.D."/>
            <person name="Rodriguez-Carres M."/>
            <person name="Kuo A."/>
            <person name="Wasmann C.C."/>
            <person name="Grimwood J."/>
            <person name="Schmutz J."/>
            <person name="Taga M."/>
            <person name="White G.J."/>
            <person name="Zhou S."/>
            <person name="Schwartz D.C."/>
            <person name="Freitag M."/>
            <person name="Ma L.J."/>
            <person name="Danchin E.G."/>
            <person name="Henrissat B."/>
            <person name="Coutinho P.M."/>
            <person name="Nelson D.R."/>
            <person name="Straney D."/>
            <person name="Napoli C.A."/>
            <person name="Barker B.M."/>
            <person name="Gribskov M."/>
            <person name="Rep M."/>
            <person name="Kroken S."/>
            <person name="Molnar I."/>
            <person name="Rensing C."/>
            <person name="Kennell J.C."/>
            <person name="Zamora J."/>
            <person name="Farman M.L."/>
            <person name="Selker E.U."/>
            <person name="Salamov A."/>
            <person name="Shapiro H."/>
            <person name="Pangilinan J."/>
            <person name="Lindquist E."/>
            <person name="Lamers C."/>
            <person name="Grigoriev I.V."/>
            <person name="Geiser D.M."/>
            <person name="Covert S.F."/>
            <person name="Temporini E."/>
            <person name="Vanetten H.D."/>
        </authorList>
    </citation>
    <scope>NUCLEOTIDE SEQUENCE [LARGE SCALE GENOMIC DNA]</scope>
    <source>
        <strain evidence="2">ATCC MYA-4622 / CBS 123669 / FGSC 9596 / NRRL 45880 / 77-13-4</strain>
    </source>
</reference>
<sequence>MLVTGLVVVGFFSRGFYAVTDFYAVTGISMAPIHSLVYWFSGSQSDPQSQDFHVRPNSRPLIFDPPRHGGVLESLSSQSYILRQAHASTLTLPANLSADLDRIAAEIHLSQSRFAKMMKGYEQCNFRNDDLHFMYQVFDHNETLADYEDKRDTGSEVTWSWVSWISFSSAKASAKRWHPREILEIASSMTESIPSQQQKLNATIICLGSALEDMEDISTLLGDPVHDLDAIKNIAPRGIASRVSGIRSNLVMTIKIIAAARNGLQEESGMVKDKIQELDGHFTLLKNKSANLERVMKAGEVDDSSRRELKNEMERMCQHVLERRKKD</sequence>
<proteinExistence type="predicted"/>
<dbReference type="OrthoDB" id="10412498at2759"/>
<dbReference type="VEuPathDB" id="FungiDB:NECHADRAFT_88840"/>
<keyword evidence="2" id="KW-1185">Reference proteome</keyword>
<dbReference type="RefSeq" id="XP_003040260.1">
    <property type="nucleotide sequence ID" value="XM_003040214.1"/>
</dbReference>